<evidence type="ECO:0000259" key="3">
    <source>
        <dbReference type="Pfam" id="PF05670"/>
    </source>
</evidence>
<feature type="region of interest" description="Disordered" evidence="2">
    <location>
        <begin position="160"/>
        <end position="214"/>
    </location>
</feature>
<reference evidence="4 5" key="1">
    <citation type="submission" date="2019-09" db="EMBL/GenBank/DDBJ databases">
        <authorList>
            <person name="Brejova B."/>
        </authorList>
    </citation>
    <scope>NUCLEOTIDE SEQUENCE [LARGE SCALE GENOMIC DNA]</scope>
</reference>
<proteinExistence type="inferred from homology"/>
<comment type="similarity">
    <text evidence="1">Belongs to the CCDC25 family.</text>
</comment>
<dbReference type="AlphaFoldDB" id="A0A5E8AXR0"/>
<gene>
    <name evidence="4" type="ORF">SAPINGB_P000026</name>
</gene>
<dbReference type="OrthoDB" id="200398at2759"/>
<dbReference type="GeneID" id="43578851"/>
<organism evidence="4 5">
    <name type="scientific">Magnusiomyces paraingens</name>
    <dbReference type="NCBI Taxonomy" id="2606893"/>
    <lineage>
        <taxon>Eukaryota</taxon>
        <taxon>Fungi</taxon>
        <taxon>Dikarya</taxon>
        <taxon>Ascomycota</taxon>
        <taxon>Saccharomycotina</taxon>
        <taxon>Dipodascomycetes</taxon>
        <taxon>Dipodascales</taxon>
        <taxon>Dipodascaceae</taxon>
        <taxon>Magnusiomyces</taxon>
    </lineage>
</organism>
<sequence length="214" mass="25349">MVYYFKSEGVSEDVNFPVSLFMGKHKEENEDLIKWGLPTDFHVDNLSSAHVYLRLPEEWTWDNIPQEILIDCAQLTKANSIQGNKQDNITVIYTPWSNLHKTNGMVTGQVGFKKANLVKKVHIPVRVNAIVNRLNKTKVESFPDLQKERLEYDKEQKRLEIENRQKRAKEEKRVERERKQLKYQKDHAYDDLFSEESIRHSNNQDNENAEDDFW</sequence>
<dbReference type="Pfam" id="PF05670">
    <property type="entry name" value="NFACT-R_1"/>
    <property type="match status" value="1"/>
</dbReference>
<evidence type="ECO:0000313" key="4">
    <source>
        <dbReference type="EMBL" id="VVT43528.1"/>
    </source>
</evidence>
<evidence type="ECO:0000256" key="2">
    <source>
        <dbReference type="SAM" id="MobiDB-lite"/>
    </source>
</evidence>
<dbReference type="EMBL" id="CABVLU010000001">
    <property type="protein sequence ID" value="VVT43528.1"/>
    <property type="molecule type" value="Genomic_DNA"/>
</dbReference>
<dbReference type="InterPro" id="IPR008532">
    <property type="entry name" value="NFACT_RNA-bd"/>
</dbReference>
<evidence type="ECO:0000256" key="1">
    <source>
        <dbReference type="ARBA" id="ARBA00008998"/>
    </source>
</evidence>
<evidence type="ECO:0000313" key="5">
    <source>
        <dbReference type="Proteomes" id="UP000398389"/>
    </source>
</evidence>
<dbReference type="RefSeq" id="XP_031850642.1">
    <property type="nucleotide sequence ID" value="XM_031994751.1"/>
</dbReference>
<accession>A0A5E8AXR0</accession>
<feature type="compositionally biased region" description="Basic and acidic residues" evidence="2">
    <location>
        <begin position="160"/>
        <end position="190"/>
    </location>
</feature>
<dbReference type="PANTHER" id="PTHR13049:SF2">
    <property type="entry name" value="COILED-COIL DOMAIN-CONTAINING PROTEIN 25"/>
    <property type="match status" value="1"/>
</dbReference>
<dbReference type="PANTHER" id="PTHR13049">
    <property type="entry name" value="DUF814-RELATED"/>
    <property type="match status" value="1"/>
</dbReference>
<dbReference type="InterPro" id="IPR039730">
    <property type="entry name" value="Jlp2/Ccd25"/>
</dbReference>
<feature type="domain" description="NFACT RNA-binding" evidence="3">
    <location>
        <begin position="1"/>
        <end position="113"/>
    </location>
</feature>
<dbReference type="Proteomes" id="UP000398389">
    <property type="component" value="Unassembled WGS sequence"/>
</dbReference>
<keyword evidence="5" id="KW-1185">Reference proteome</keyword>
<protein>
    <recommendedName>
        <fullName evidence="3">NFACT RNA-binding domain-containing protein</fullName>
    </recommendedName>
</protein>
<name>A0A5E8AXR0_9ASCO</name>